<gene>
    <name evidence="4" type="ORF">TASK_LOCUS9170</name>
</gene>
<evidence type="ECO:0000313" key="5">
    <source>
        <dbReference type="Proteomes" id="UP000282613"/>
    </source>
</evidence>
<dbReference type="CDD" id="cd00063">
    <property type="entry name" value="FN3"/>
    <property type="match status" value="1"/>
</dbReference>
<evidence type="ECO:0000259" key="3">
    <source>
        <dbReference type="PROSITE" id="PS50853"/>
    </source>
</evidence>
<dbReference type="STRING" id="60517.A0A0R3WED3"/>
<feature type="signal peptide" evidence="2">
    <location>
        <begin position="1"/>
        <end position="24"/>
    </location>
</feature>
<dbReference type="SMART" id="SM00060">
    <property type="entry name" value="FN3"/>
    <property type="match status" value="2"/>
</dbReference>
<dbReference type="WBParaSite" id="TASK_0000916901-mRNA-1">
    <property type="protein sequence ID" value="TASK_0000916901-mRNA-1"/>
    <property type="gene ID" value="TASK_0000916901"/>
</dbReference>
<feature type="compositionally biased region" description="Basic and acidic residues" evidence="1">
    <location>
        <begin position="212"/>
        <end position="222"/>
    </location>
</feature>
<dbReference type="Gene3D" id="2.60.40.10">
    <property type="entry name" value="Immunoglobulins"/>
    <property type="match status" value="1"/>
</dbReference>
<dbReference type="InterPro" id="IPR003961">
    <property type="entry name" value="FN3_dom"/>
</dbReference>
<dbReference type="EMBL" id="UYRS01019014">
    <property type="protein sequence ID" value="VDK42106.1"/>
    <property type="molecule type" value="Genomic_DNA"/>
</dbReference>
<dbReference type="InterPro" id="IPR013783">
    <property type="entry name" value="Ig-like_fold"/>
</dbReference>
<evidence type="ECO:0000313" key="4">
    <source>
        <dbReference type="EMBL" id="VDK42106.1"/>
    </source>
</evidence>
<name>A0A0R3WED3_TAEAS</name>
<feature type="domain" description="Fibronectin type-III" evidence="3">
    <location>
        <begin position="130"/>
        <end position="235"/>
    </location>
</feature>
<evidence type="ECO:0000256" key="2">
    <source>
        <dbReference type="SAM" id="SignalP"/>
    </source>
</evidence>
<evidence type="ECO:0000256" key="1">
    <source>
        <dbReference type="SAM" id="MobiDB-lite"/>
    </source>
</evidence>
<dbReference type="InterPro" id="IPR036116">
    <property type="entry name" value="FN3_sf"/>
</dbReference>
<protein>
    <submittedName>
        <fullName evidence="6">Fibronectin type-III domain-containing protein</fullName>
    </submittedName>
</protein>
<keyword evidence="2" id="KW-0732">Signal</keyword>
<dbReference type="Pfam" id="PF00041">
    <property type="entry name" value="fn3"/>
    <property type="match status" value="1"/>
</dbReference>
<dbReference type="Proteomes" id="UP000282613">
    <property type="component" value="Unassembled WGS sequence"/>
</dbReference>
<accession>A0A0R3WED3</accession>
<dbReference type="OrthoDB" id="6314469at2759"/>
<organism evidence="6">
    <name type="scientific">Taenia asiatica</name>
    <name type="common">Asian tapeworm</name>
    <dbReference type="NCBI Taxonomy" id="60517"/>
    <lineage>
        <taxon>Eukaryota</taxon>
        <taxon>Metazoa</taxon>
        <taxon>Spiralia</taxon>
        <taxon>Lophotrochozoa</taxon>
        <taxon>Platyhelminthes</taxon>
        <taxon>Cestoda</taxon>
        <taxon>Eucestoda</taxon>
        <taxon>Cyclophyllidea</taxon>
        <taxon>Taeniidae</taxon>
        <taxon>Taenia</taxon>
    </lineage>
</organism>
<reference evidence="4 5" key="2">
    <citation type="submission" date="2018-11" db="EMBL/GenBank/DDBJ databases">
        <authorList>
            <consortium name="Pathogen Informatics"/>
        </authorList>
    </citation>
    <scope>NUCLEOTIDE SEQUENCE [LARGE SCALE GENOMIC DNA]</scope>
</reference>
<feature type="chain" id="PRO_5043132772" evidence="2">
    <location>
        <begin position="25"/>
        <end position="251"/>
    </location>
</feature>
<dbReference type="PROSITE" id="PS50853">
    <property type="entry name" value="FN3"/>
    <property type="match status" value="1"/>
</dbReference>
<evidence type="ECO:0000313" key="6">
    <source>
        <dbReference type="WBParaSite" id="TASK_0000916901-mRNA-1"/>
    </source>
</evidence>
<sequence length="251" mass="27635">MEKSLRVYLILLTTSILHGDSTRAAESKTDTKSISEHIHLSRVGSGFLCFSWDVHTLVQLHVKKVAVNVEPSSVFGVHRFVTADVWKGEVTADELDAYTLYNVTVEATGDGVRFVHTMEPTQTWPTAPSRIPPPTGRGISRTQIEVEWKAPSSVRGILQPYELTCSEGVTSGNTISVSTEDNETTSIKITDLRKSMGYVCIVTASTVPADDQDPKECVRKSDPSSPIRTLDTGLESPSPSRFVRTTDQRLR</sequence>
<proteinExistence type="predicted"/>
<keyword evidence="5" id="KW-1185">Reference proteome</keyword>
<dbReference type="AlphaFoldDB" id="A0A0R3WED3"/>
<reference evidence="6" key="1">
    <citation type="submission" date="2017-02" db="UniProtKB">
        <authorList>
            <consortium name="WormBaseParasite"/>
        </authorList>
    </citation>
    <scope>IDENTIFICATION</scope>
</reference>
<feature type="region of interest" description="Disordered" evidence="1">
    <location>
        <begin position="209"/>
        <end position="251"/>
    </location>
</feature>
<dbReference type="SUPFAM" id="SSF49265">
    <property type="entry name" value="Fibronectin type III"/>
    <property type="match status" value="1"/>
</dbReference>